<proteinExistence type="predicted"/>
<dbReference type="AlphaFoldDB" id="A0A7X4GNM0"/>
<dbReference type="Proteomes" id="UP000450012">
    <property type="component" value="Unassembled WGS sequence"/>
</dbReference>
<keyword evidence="4" id="KW-1185">Reference proteome</keyword>
<dbReference type="SMART" id="SM00530">
    <property type="entry name" value="HTH_XRE"/>
    <property type="match status" value="1"/>
</dbReference>
<dbReference type="PANTHER" id="PTHR46797:SF1">
    <property type="entry name" value="METHYLPHOSPHONATE SYNTHASE"/>
    <property type="match status" value="1"/>
</dbReference>
<evidence type="ECO:0000256" key="1">
    <source>
        <dbReference type="ARBA" id="ARBA00023125"/>
    </source>
</evidence>
<dbReference type="EMBL" id="WWCK01000002">
    <property type="protein sequence ID" value="MYM66241.1"/>
    <property type="molecule type" value="Genomic_DNA"/>
</dbReference>
<dbReference type="PANTHER" id="PTHR46797">
    <property type="entry name" value="HTH-TYPE TRANSCRIPTIONAL REGULATOR"/>
    <property type="match status" value="1"/>
</dbReference>
<gene>
    <name evidence="3" type="ORF">GTP45_05250</name>
</gene>
<dbReference type="InterPro" id="IPR001387">
    <property type="entry name" value="Cro/C1-type_HTH"/>
</dbReference>
<organism evidence="3 4">
    <name type="scientific">Duganella rivi</name>
    <dbReference type="NCBI Taxonomy" id="2666083"/>
    <lineage>
        <taxon>Bacteria</taxon>
        <taxon>Pseudomonadati</taxon>
        <taxon>Pseudomonadota</taxon>
        <taxon>Betaproteobacteria</taxon>
        <taxon>Burkholderiales</taxon>
        <taxon>Oxalobacteraceae</taxon>
        <taxon>Telluria group</taxon>
        <taxon>Duganella</taxon>
    </lineage>
</organism>
<dbReference type="RefSeq" id="WP_161012840.1">
    <property type="nucleotide sequence ID" value="NZ_WWCK01000002.1"/>
</dbReference>
<reference evidence="3 4" key="1">
    <citation type="submission" date="2019-12" db="EMBL/GenBank/DDBJ databases">
        <title>Novel species isolated from a subtropical stream in China.</title>
        <authorList>
            <person name="Lu H."/>
        </authorList>
    </citation>
    <scope>NUCLEOTIDE SEQUENCE [LARGE SCALE GENOMIC DNA]</scope>
    <source>
        <strain evidence="3 4">FT55W</strain>
    </source>
</reference>
<name>A0A7X4GNM0_9BURK</name>
<accession>A0A7X4GNM0</accession>
<evidence type="ECO:0000313" key="3">
    <source>
        <dbReference type="EMBL" id="MYM66241.1"/>
    </source>
</evidence>
<sequence>MPTYSPNRQHPDLIAFGDAVRRLRTERGLTQEALAFAAELDKGYLGRVERGDSVAALLVITRIARALEVTVEQLMGVAKL</sequence>
<dbReference type="PROSITE" id="PS50943">
    <property type="entry name" value="HTH_CROC1"/>
    <property type="match status" value="1"/>
</dbReference>
<evidence type="ECO:0000313" key="4">
    <source>
        <dbReference type="Proteomes" id="UP000450012"/>
    </source>
</evidence>
<dbReference type="GO" id="GO:0003677">
    <property type="term" value="F:DNA binding"/>
    <property type="evidence" value="ECO:0007669"/>
    <property type="project" value="UniProtKB-KW"/>
</dbReference>
<dbReference type="GO" id="GO:0005829">
    <property type="term" value="C:cytosol"/>
    <property type="evidence" value="ECO:0007669"/>
    <property type="project" value="TreeGrafter"/>
</dbReference>
<dbReference type="InterPro" id="IPR010982">
    <property type="entry name" value="Lambda_DNA-bd_dom_sf"/>
</dbReference>
<comment type="caution">
    <text evidence="3">The sequence shown here is derived from an EMBL/GenBank/DDBJ whole genome shotgun (WGS) entry which is preliminary data.</text>
</comment>
<protein>
    <submittedName>
        <fullName evidence="3">Helix-turn-helix domain-containing protein</fullName>
    </submittedName>
</protein>
<dbReference type="Pfam" id="PF01381">
    <property type="entry name" value="HTH_3"/>
    <property type="match status" value="1"/>
</dbReference>
<dbReference type="InterPro" id="IPR050807">
    <property type="entry name" value="TransReg_Diox_bact_type"/>
</dbReference>
<dbReference type="CDD" id="cd00093">
    <property type="entry name" value="HTH_XRE"/>
    <property type="match status" value="1"/>
</dbReference>
<dbReference type="SUPFAM" id="SSF47413">
    <property type="entry name" value="lambda repressor-like DNA-binding domains"/>
    <property type="match status" value="1"/>
</dbReference>
<keyword evidence="1" id="KW-0238">DNA-binding</keyword>
<feature type="domain" description="HTH cro/C1-type" evidence="2">
    <location>
        <begin position="20"/>
        <end position="74"/>
    </location>
</feature>
<dbReference type="Gene3D" id="1.10.260.40">
    <property type="entry name" value="lambda repressor-like DNA-binding domains"/>
    <property type="match status" value="1"/>
</dbReference>
<dbReference type="GO" id="GO:0003700">
    <property type="term" value="F:DNA-binding transcription factor activity"/>
    <property type="evidence" value="ECO:0007669"/>
    <property type="project" value="TreeGrafter"/>
</dbReference>
<evidence type="ECO:0000259" key="2">
    <source>
        <dbReference type="PROSITE" id="PS50943"/>
    </source>
</evidence>